<dbReference type="GeneID" id="82297631"/>
<organism evidence="1 2">
    <name type="scientific">Methanothermobacter defluvii</name>
    <dbReference type="NCBI Taxonomy" id="49339"/>
    <lineage>
        <taxon>Archaea</taxon>
        <taxon>Methanobacteriati</taxon>
        <taxon>Methanobacteriota</taxon>
        <taxon>Methanomada group</taxon>
        <taxon>Methanobacteria</taxon>
        <taxon>Methanobacteriales</taxon>
        <taxon>Methanobacteriaceae</taxon>
        <taxon>Methanothermobacter</taxon>
    </lineage>
</organism>
<evidence type="ECO:0000313" key="1">
    <source>
        <dbReference type="EMBL" id="REE28191.1"/>
    </source>
</evidence>
<dbReference type="RefSeq" id="WP_048175755.1">
    <property type="nucleotide sequence ID" value="NZ_QREL01000001.1"/>
</dbReference>
<protein>
    <submittedName>
        <fullName evidence="1">Uncharacterized protein</fullName>
    </submittedName>
</protein>
<accession>A0A371NCG3</accession>
<reference evidence="1 2" key="1">
    <citation type="submission" date="2018-07" db="EMBL/GenBank/DDBJ databases">
        <title>Genomic Encyclopedia of Type Strains, Phase IV (KMG-IV): sequencing the most valuable type-strain genomes for metagenomic binning, comparative biology and taxonomic classification.</title>
        <authorList>
            <person name="Goeker M."/>
        </authorList>
    </citation>
    <scope>NUCLEOTIDE SEQUENCE [LARGE SCALE GENOMIC DNA]</scope>
    <source>
        <strain evidence="1 2">DSM 7466</strain>
    </source>
</reference>
<dbReference type="AlphaFoldDB" id="A0A371NCG3"/>
<name>A0A371NCG3_9EURY</name>
<evidence type="ECO:0000313" key="2">
    <source>
        <dbReference type="Proteomes" id="UP000256864"/>
    </source>
</evidence>
<comment type="caution">
    <text evidence="1">The sequence shown here is derived from an EMBL/GenBank/DDBJ whole genome shotgun (WGS) entry which is preliminary data.</text>
</comment>
<keyword evidence="2" id="KW-1185">Reference proteome</keyword>
<proteinExistence type="predicted"/>
<gene>
    <name evidence="1" type="ORF">C7452_0191</name>
</gene>
<dbReference type="Proteomes" id="UP000256864">
    <property type="component" value="Unassembled WGS sequence"/>
</dbReference>
<dbReference type="EMBL" id="QREL01000001">
    <property type="protein sequence ID" value="REE28191.1"/>
    <property type="molecule type" value="Genomic_DNA"/>
</dbReference>
<sequence length="228" mass="26274">MKKGILIIALLVIAGGYLYFTGTQGDFEPLGRLAFVKIANPDMYPGHIHSKLLADYARERGSKCILVVHYGGSSNYRCYMEGDVYILELAYVEKKQYTPGINWTEVWQEGIYGIPDDKWTYRSDGREFGTLDEALAYIKERAAEHGQEGPIPLVYHGTVRQGEIFINQGCGFPLYYKIARNEYGPIGAYLYCLKGMIFPYLNNPYRNFEIRNARSLQYYYTHNMLNYE</sequence>